<dbReference type="GO" id="GO:0006098">
    <property type="term" value="P:pentose-phosphate shunt"/>
    <property type="evidence" value="ECO:0007669"/>
    <property type="project" value="UniProtKB-UniRule"/>
</dbReference>
<dbReference type="InterPro" id="IPR004731">
    <property type="entry name" value="Transaldolase_3B/F6P_aldolase"/>
</dbReference>
<dbReference type="InterPro" id="IPR001585">
    <property type="entry name" value="TAL/FSA"/>
</dbReference>
<keyword evidence="7 9" id="KW-0704">Schiff base</keyword>
<evidence type="ECO:0000313" key="11">
    <source>
        <dbReference type="Proteomes" id="UP000028926"/>
    </source>
</evidence>
<dbReference type="InterPro" id="IPR022999">
    <property type="entry name" value="Transaldolase_3B"/>
</dbReference>
<dbReference type="NCBIfam" id="TIGR00875">
    <property type="entry name" value="fsa_talC_mipB"/>
    <property type="match status" value="1"/>
</dbReference>
<dbReference type="STRING" id="91604.ID47_11780"/>
<keyword evidence="4 9" id="KW-0963">Cytoplasm</keyword>
<evidence type="ECO:0000256" key="2">
    <source>
        <dbReference type="ARBA" id="ARBA00004857"/>
    </source>
</evidence>
<comment type="similarity">
    <text evidence="3 9">Belongs to the transaldolase family. Type 3B subfamily.</text>
</comment>
<dbReference type="eggNOG" id="COG0176">
    <property type="taxonomic scope" value="Bacteria"/>
</dbReference>
<evidence type="ECO:0000256" key="5">
    <source>
        <dbReference type="ARBA" id="ARBA00022679"/>
    </source>
</evidence>
<proteinExistence type="inferred from homology"/>
<dbReference type="GO" id="GO:0042182">
    <property type="term" value="P:ketone catabolic process"/>
    <property type="evidence" value="ECO:0007669"/>
    <property type="project" value="UniProtKB-ARBA"/>
</dbReference>
<dbReference type="Proteomes" id="UP000028926">
    <property type="component" value="Chromosome"/>
</dbReference>
<dbReference type="GO" id="GO:0016832">
    <property type="term" value="F:aldehyde-lyase activity"/>
    <property type="evidence" value="ECO:0007669"/>
    <property type="project" value="InterPro"/>
</dbReference>
<evidence type="ECO:0000256" key="7">
    <source>
        <dbReference type="ARBA" id="ARBA00023270"/>
    </source>
</evidence>
<dbReference type="Gene3D" id="3.20.20.70">
    <property type="entry name" value="Aldolase class I"/>
    <property type="match status" value="1"/>
</dbReference>
<comment type="function">
    <text evidence="9">Transaldolase is important for the balance of metabolites in the pentose-phosphate pathway.</text>
</comment>
<evidence type="ECO:0000256" key="8">
    <source>
        <dbReference type="ARBA" id="ARBA00048810"/>
    </source>
</evidence>
<dbReference type="GO" id="GO:0005975">
    <property type="term" value="P:carbohydrate metabolic process"/>
    <property type="evidence" value="ECO:0007669"/>
    <property type="project" value="InterPro"/>
</dbReference>
<dbReference type="PANTHER" id="PTHR10683">
    <property type="entry name" value="TRANSALDOLASE"/>
    <property type="match status" value="1"/>
</dbReference>
<feature type="active site" description="Schiff-base intermediate with substrate" evidence="9">
    <location>
        <position position="83"/>
    </location>
</feature>
<evidence type="ECO:0000256" key="6">
    <source>
        <dbReference type="ARBA" id="ARBA00023126"/>
    </source>
</evidence>
<evidence type="ECO:0000256" key="3">
    <source>
        <dbReference type="ARBA" id="ARBA00005740"/>
    </source>
</evidence>
<dbReference type="KEGG" id="paca:ID47_11780"/>
<comment type="pathway">
    <text evidence="2 9">Carbohydrate degradation; pentose phosphate pathway; D-glyceraldehyde 3-phosphate and beta-D-fructose 6-phosphate from D-ribose 5-phosphate and D-xylulose 5-phosphate (non-oxidative stage): step 2/3.</text>
</comment>
<dbReference type="GO" id="GO:0005737">
    <property type="term" value="C:cytoplasm"/>
    <property type="evidence" value="ECO:0007669"/>
    <property type="project" value="UniProtKB-SubCell"/>
</dbReference>
<evidence type="ECO:0000256" key="4">
    <source>
        <dbReference type="ARBA" id="ARBA00022490"/>
    </source>
</evidence>
<dbReference type="HAMAP" id="MF_00494">
    <property type="entry name" value="Transaldolase_3b"/>
    <property type="match status" value="1"/>
</dbReference>
<organism evidence="10 11">
    <name type="scientific">Candidatus Odyssella acanthamoebae</name>
    <dbReference type="NCBI Taxonomy" id="91604"/>
    <lineage>
        <taxon>Bacteria</taxon>
        <taxon>Pseudomonadati</taxon>
        <taxon>Pseudomonadota</taxon>
        <taxon>Alphaproteobacteria</taxon>
        <taxon>Holosporales</taxon>
        <taxon>Candidatus Paracaedibacteraceae</taxon>
        <taxon>Candidatus Odyssella</taxon>
    </lineage>
</organism>
<gene>
    <name evidence="9" type="primary">tal</name>
    <name evidence="10" type="ORF">ID47_11780</name>
</gene>
<reference evidence="10 11" key="1">
    <citation type="submission" date="2014-07" db="EMBL/GenBank/DDBJ databases">
        <title>Comparative genomic insights into amoeba endosymbionts belonging to the families of Holosporaceae and Candidatus Midichloriaceae within Rickettsiales.</title>
        <authorList>
            <person name="Wang Z."/>
            <person name="Wu M."/>
        </authorList>
    </citation>
    <scope>NUCLEOTIDE SEQUENCE [LARGE SCALE GENOMIC DNA]</scope>
    <source>
        <strain evidence="10">PRA3</strain>
    </source>
</reference>
<dbReference type="FunFam" id="3.20.20.70:FF:000018">
    <property type="entry name" value="Probable transaldolase"/>
    <property type="match status" value="1"/>
</dbReference>
<dbReference type="EC" id="2.2.1.2" evidence="9"/>
<dbReference type="UniPathway" id="UPA00115">
    <property type="reaction ID" value="UER00414"/>
</dbReference>
<dbReference type="OrthoDB" id="9807051at2"/>
<dbReference type="SUPFAM" id="SSF51569">
    <property type="entry name" value="Aldolase"/>
    <property type="match status" value="1"/>
</dbReference>
<evidence type="ECO:0000256" key="1">
    <source>
        <dbReference type="ARBA" id="ARBA00004496"/>
    </source>
</evidence>
<keyword evidence="11" id="KW-1185">Reference proteome</keyword>
<evidence type="ECO:0000313" key="10">
    <source>
        <dbReference type="EMBL" id="AIK97267.1"/>
    </source>
</evidence>
<name>A0A077AVU3_9PROT</name>
<dbReference type="AlphaFoldDB" id="A0A077AVU3"/>
<accession>A0A077AVU3</accession>
<dbReference type="CDD" id="cd00956">
    <property type="entry name" value="Transaldolase_FSA"/>
    <property type="match status" value="1"/>
</dbReference>
<dbReference type="RefSeq" id="WP_038466628.1">
    <property type="nucleotide sequence ID" value="NZ_CP008941.1"/>
</dbReference>
<dbReference type="InterPro" id="IPR033919">
    <property type="entry name" value="TSA/FSA_arc/bac"/>
</dbReference>
<dbReference type="HOGENOM" id="CLU_079764_0_0_5"/>
<evidence type="ECO:0000256" key="9">
    <source>
        <dbReference type="HAMAP-Rule" id="MF_00494"/>
    </source>
</evidence>
<dbReference type="GO" id="GO:0004801">
    <property type="term" value="F:transaldolase activity"/>
    <property type="evidence" value="ECO:0007669"/>
    <property type="project" value="UniProtKB-UniRule"/>
</dbReference>
<dbReference type="InterPro" id="IPR013785">
    <property type="entry name" value="Aldolase_TIM"/>
</dbReference>
<comment type="catalytic activity">
    <reaction evidence="8 9">
        <text>D-sedoheptulose 7-phosphate + D-glyceraldehyde 3-phosphate = D-erythrose 4-phosphate + beta-D-fructose 6-phosphate</text>
        <dbReference type="Rhea" id="RHEA:17053"/>
        <dbReference type="ChEBI" id="CHEBI:16897"/>
        <dbReference type="ChEBI" id="CHEBI:57483"/>
        <dbReference type="ChEBI" id="CHEBI:57634"/>
        <dbReference type="ChEBI" id="CHEBI:59776"/>
        <dbReference type="EC" id="2.2.1.2"/>
    </reaction>
</comment>
<dbReference type="EMBL" id="CP008941">
    <property type="protein sequence ID" value="AIK97267.1"/>
    <property type="molecule type" value="Genomic_DNA"/>
</dbReference>
<sequence length="216" mass="23442">MQIFIDTADINEIRDLNETGLIDGVTTNPSLAASQGIQFTDLIRQICDIVDGPISAEVIALDAAGMIEQGKKLAGIHENVVIKVPLTVDGLKACYALAEDDIAVNVTLCFSAPQALLAAKAGARYISPFVGRLDDQGWDGMQLIRDIQLVYDNYMFDTEILAASIRHPQHVLEAAKAGADVCTIPPKVFRQLYKHNLTDIGLDAFMADWKKSGLSI</sequence>
<keyword evidence="5 9" id="KW-0808">Transferase</keyword>
<dbReference type="PANTHER" id="PTHR10683:SF40">
    <property type="entry name" value="FRUCTOSE-6-PHOSPHATE ALDOLASE 1-RELATED"/>
    <property type="match status" value="1"/>
</dbReference>
<dbReference type="Pfam" id="PF00923">
    <property type="entry name" value="TAL_FSA"/>
    <property type="match status" value="1"/>
</dbReference>
<protein>
    <recommendedName>
        <fullName evidence="9">Probable transaldolase</fullName>
        <ecNumber evidence="9">2.2.1.2</ecNumber>
    </recommendedName>
</protein>
<keyword evidence="6 9" id="KW-0570">Pentose shunt</keyword>
<comment type="subcellular location">
    <subcellularLocation>
        <location evidence="1 9">Cytoplasm</location>
    </subcellularLocation>
</comment>